<evidence type="ECO:0000256" key="2">
    <source>
        <dbReference type="PROSITE-ProRule" id="PRU00023"/>
    </source>
</evidence>
<feature type="compositionally biased region" description="Basic and acidic residues" evidence="3">
    <location>
        <begin position="460"/>
        <end position="480"/>
    </location>
</feature>
<dbReference type="SMART" id="SM00248">
    <property type="entry name" value="ANK"/>
    <property type="match status" value="5"/>
</dbReference>
<dbReference type="InterPro" id="IPR053064">
    <property type="entry name" value="Ankyrin-MYND_domain-protein"/>
</dbReference>
<dbReference type="Gene3D" id="1.25.40.20">
    <property type="entry name" value="Ankyrin repeat-containing domain"/>
    <property type="match status" value="2"/>
</dbReference>
<dbReference type="AlphaFoldDB" id="A0AAU9UZB5"/>
<feature type="compositionally biased region" description="Polar residues" evidence="3">
    <location>
        <begin position="429"/>
        <end position="445"/>
    </location>
</feature>
<keyword evidence="5" id="KW-1185">Reference proteome</keyword>
<feature type="region of interest" description="Disordered" evidence="3">
    <location>
        <begin position="828"/>
        <end position="861"/>
    </location>
</feature>
<dbReference type="Pfam" id="PF02493">
    <property type="entry name" value="MORN"/>
    <property type="match status" value="2"/>
</dbReference>
<proteinExistence type="predicted"/>
<dbReference type="Pfam" id="PF12796">
    <property type="entry name" value="Ank_2"/>
    <property type="match status" value="1"/>
</dbReference>
<dbReference type="InterPro" id="IPR036770">
    <property type="entry name" value="Ankyrin_rpt-contain_sf"/>
</dbReference>
<dbReference type="PROSITE" id="PS50088">
    <property type="entry name" value="ANK_REPEAT"/>
    <property type="match status" value="1"/>
</dbReference>
<dbReference type="Proteomes" id="UP001153954">
    <property type="component" value="Unassembled WGS sequence"/>
</dbReference>
<reference evidence="4" key="1">
    <citation type="submission" date="2022-03" db="EMBL/GenBank/DDBJ databases">
        <authorList>
            <person name="Tunstrom K."/>
        </authorList>
    </citation>
    <scope>NUCLEOTIDE SEQUENCE</scope>
</reference>
<organism evidence="4 5">
    <name type="scientific">Euphydryas editha</name>
    <name type="common">Edith's checkerspot</name>
    <dbReference type="NCBI Taxonomy" id="104508"/>
    <lineage>
        <taxon>Eukaryota</taxon>
        <taxon>Metazoa</taxon>
        <taxon>Ecdysozoa</taxon>
        <taxon>Arthropoda</taxon>
        <taxon>Hexapoda</taxon>
        <taxon>Insecta</taxon>
        <taxon>Pterygota</taxon>
        <taxon>Neoptera</taxon>
        <taxon>Endopterygota</taxon>
        <taxon>Lepidoptera</taxon>
        <taxon>Glossata</taxon>
        <taxon>Ditrysia</taxon>
        <taxon>Papilionoidea</taxon>
        <taxon>Nymphalidae</taxon>
        <taxon>Nymphalinae</taxon>
        <taxon>Euphydryas</taxon>
    </lineage>
</organism>
<protein>
    <recommendedName>
        <fullName evidence="6">Ankyrin repeat and MYND domain-containing protein 1</fullName>
    </recommendedName>
</protein>
<evidence type="ECO:0008006" key="6">
    <source>
        <dbReference type="Google" id="ProtNLM"/>
    </source>
</evidence>
<dbReference type="SMART" id="SM00698">
    <property type="entry name" value="MORN"/>
    <property type="match status" value="2"/>
</dbReference>
<evidence type="ECO:0000313" key="5">
    <source>
        <dbReference type="Proteomes" id="UP001153954"/>
    </source>
</evidence>
<dbReference type="PANTHER" id="PTHR15897">
    <property type="entry name" value="ANKYRIN REPEAT AND MYND DOMAIN PROTEIN 1"/>
    <property type="match status" value="1"/>
</dbReference>
<evidence type="ECO:0000256" key="1">
    <source>
        <dbReference type="ARBA" id="ARBA00022737"/>
    </source>
</evidence>
<evidence type="ECO:0000313" key="4">
    <source>
        <dbReference type="EMBL" id="CAH2102170.1"/>
    </source>
</evidence>
<name>A0AAU9UZB5_EUPED</name>
<feature type="repeat" description="ANK" evidence="2">
    <location>
        <begin position="337"/>
        <end position="369"/>
    </location>
</feature>
<dbReference type="EMBL" id="CAKOGL010000025">
    <property type="protein sequence ID" value="CAH2102170.1"/>
    <property type="molecule type" value="Genomic_DNA"/>
</dbReference>
<dbReference type="InterPro" id="IPR003409">
    <property type="entry name" value="MORN"/>
</dbReference>
<evidence type="ECO:0000256" key="3">
    <source>
        <dbReference type="SAM" id="MobiDB-lite"/>
    </source>
</evidence>
<keyword evidence="2" id="KW-0040">ANK repeat</keyword>
<dbReference type="SUPFAM" id="SSF48403">
    <property type="entry name" value="Ankyrin repeat"/>
    <property type="match status" value="2"/>
</dbReference>
<accession>A0AAU9UZB5</accession>
<keyword evidence="1" id="KW-0677">Repeat</keyword>
<dbReference type="PANTHER" id="PTHR15897:SF2">
    <property type="entry name" value="ANKYRIN REPEAT AND MYND DOMAIN-CONTAINING PROTEIN 1"/>
    <property type="match status" value="1"/>
</dbReference>
<dbReference type="SUPFAM" id="SSF82185">
    <property type="entry name" value="Histone H3 K4-specific methyltransferase SET7/9 N-terminal domain"/>
    <property type="match status" value="1"/>
</dbReference>
<feature type="compositionally biased region" description="Basic and acidic residues" evidence="3">
    <location>
        <begin position="839"/>
        <end position="856"/>
    </location>
</feature>
<gene>
    <name evidence="4" type="ORF">EEDITHA_LOCUS16842</name>
</gene>
<feature type="region of interest" description="Disordered" evidence="3">
    <location>
        <begin position="429"/>
        <end position="482"/>
    </location>
</feature>
<comment type="caution">
    <text evidence="4">The sequence shown here is derived from an EMBL/GenBank/DDBJ whole genome shotgun (WGS) entry which is preliminary data.</text>
</comment>
<dbReference type="Gene3D" id="2.20.110.10">
    <property type="entry name" value="Histone H3 K4-specific methyltransferase SET7/9 N-terminal domain"/>
    <property type="match status" value="1"/>
</dbReference>
<sequence>MCDTSTSCQHLINLRKISRDYEQYYIGDKDEEKRKSGEGRNHWTGAQSLELYDGRFLRDTMHGLGDYFWRCRGPENAFITYEGHFYCNQIHGYGTMSYPNGKTFNGLFFNNVRWGPGVECHANLRDNVGLWRGSQLVRLVWQPSAPNVVPDFMAINSGRTIVESHRIILTTKIEIVGEVNNALELLKQHGADPIVAVNKWSKLYPKHCTDIRSPLCHVDFFNYDYYEGKIYTLHETDNIPQEVVQNDNEEIGTYYVWNNNSVIIDMMKHCYKHEKQRNVSILDLKSILSGPRTQFKSAGSHELQCRTLLMACYLGYITEVTQLINENKIHPDICDGQGNSAIMYAVCGDQPEIIHFLIEAGANVDFCNDSCCTPLSVALMRYTCAQNNIAPNGMLYALLPPAPPVTPAPLPSEQKVFEWNLVRSQLSTSTGGTVMRSPSKTARNMSSKKIKSLVSLRDQSTSKRKPDSLFKIPEPDRESLSEEQELYNDITREYCIRVTDYFTLPSVTTSNLYLFDVVDMIKEIEANEEDQKKQSEKNPKKVLSKTIKETIKTSKEVLWDSNEKENQSIDSKDEPKIAMLSKIMSTILQLLSDGADPKSVRCPHSALFIALTSNCPNLVRHLIHNGAYIHETYPQIFDYSCLDMVVSRPFTQANFEIIKALLENGADASHRLVYKQETKDATNPYLMIPGPTLLHVVLGKKTENSNEEDIRRQLLRLFLEYNCNPTALFKGRSAIDIAMTKSMELLNIFIEHPKSDLNAIINDTNQSILVKFFSISYFRSYTGTERLSTLTNLLLFGADPLIKCQNGEDSYQNIFVFTKKTLNEMDTNSKLTSQPIGKQDLKGKKSDKPKKDEKLSNKSMGKMTADEVEDYKQAIDLMTDCARLIYIRWLQTKLLKKLVETINKYRHRHWNIIMKELHTDIFGIWLTPLRCLEIWDILSNSKKKIYNDKRILRHLLCIVIFMSWKNYGQKNISKVSAQILTDSLKNLIESDVTRLLRQQNVRKKQTSEFDTETFNLSYIKPELVTDGEKFNVCFECIQPLNENKIICNWCELISFCSLECIKTSIYRGDCHPCSDFLKSIYFSNTEEDVKSIPSKSEDIAMNKK</sequence>
<dbReference type="PROSITE" id="PS50297">
    <property type="entry name" value="ANK_REP_REGION"/>
    <property type="match status" value="1"/>
</dbReference>
<dbReference type="InterPro" id="IPR002110">
    <property type="entry name" value="Ankyrin_rpt"/>
</dbReference>